<proteinExistence type="predicted"/>
<accession>A0AAN9S9F6</accession>
<dbReference type="GO" id="GO:0032875">
    <property type="term" value="P:regulation of DNA endoreduplication"/>
    <property type="evidence" value="ECO:0007669"/>
    <property type="project" value="InterPro"/>
</dbReference>
<dbReference type="PANTHER" id="PTHR33142">
    <property type="entry name" value="CYCLIN-DEPENDENT PROTEIN KINASE INHIBITOR SMR13"/>
    <property type="match status" value="1"/>
</dbReference>
<dbReference type="AlphaFoldDB" id="A0AAN9S9F6"/>
<keyword evidence="1" id="KW-0649">Protein kinase inhibitor</keyword>
<protein>
    <submittedName>
        <fullName evidence="4">Uncharacterized protein</fullName>
    </submittedName>
</protein>
<organism evidence="4 5">
    <name type="scientific">Psophocarpus tetragonolobus</name>
    <name type="common">Winged bean</name>
    <name type="synonym">Dolichos tetragonolobus</name>
    <dbReference type="NCBI Taxonomy" id="3891"/>
    <lineage>
        <taxon>Eukaryota</taxon>
        <taxon>Viridiplantae</taxon>
        <taxon>Streptophyta</taxon>
        <taxon>Embryophyta</taxon>
        <taxon>Tracheophyta</taxon>
        <taxon>Spermatophyta</taxon>
        <taxon>Magnoliopsida</taxon>
        <taxon>eudicotyledons</taxon>
        <taxon>Gunneridae</taxon>
        <taxon>Pentapetalae</taxon>
        <taxon>rosids</taxon>
        <taxon>fabids</taxon>
        <taxon>Fabales</taxon>
        <taxon>Fabaceae</taxon>
        <taxon>Papilionoideae</taxon>
        <taxon>50 kb inversion clade</taxon>
        <taxon>NPAAA clade</taxon>
        <taxon>indigoferoid/millettioid clade</taxon>
        <taxon>Phaseoleae</taxon>
        <taxon>Psophocarpus</taxon>
    </lineage>
</organism>
<keyword evidence="2" id="KW-0131">Cell cycle</keyword>
<feature type="region of interest" description="Disordered" evidence="3">
    <location>
        <begin position="101"/>
        <end position="145"/>
    </location>
</feature>
<comment type="caution">
    <text evidence="4">The sequence shown here is derived from an EMBL/GenBank/DDBJ whole genome shotgun (WGS) entry which is preliminary data.</text>
</comment>
<evidence type="ECO:0000313" key="5">
    <source>
        <dbReference type="Proteomes" id="UP001386955"/>
    </source>
</evidence>
<dbReference type="Proteomes" id="UP001386955">
    <property type="component" value="Unassembled WGS sequence"/>
</dbReference>
<dbReference type="PANTHER" id="PTHR33142:SF13">
    <property type="entry name" value="CYCLIN-DEPENDENT PROTEIN KINASE INHIBITOR SMR1"/>
    <property type="match status" value="1"/>
</dbReference>
<evidence type="ECO:0000313" key="4">
    <source>
        <dbReference type="EMBL" id="KAK7391500.1"/>
    </source>
</evidence>
<dbReference type="EMBL" id="JAYMYS010000005">
    <property type="protein sequence ID" value="KAK7391500.1"/>
    <property type="molecule type" value="Genomic_DNA"/>
</dbReference>
<name>A0AAN9S9F6_PSOTE</name>
<evidence type="ECO:0000256" key="3">
    <source>
        <dbReference type="SAM" id="MobiDB-lite"/>
    </source>
</evidence>
<sequence>MDRAWTTKCAVLKNAKQNNQMSNCLLASLGVGIELEKDAFHALHVESFFYLFRVPTMSTDFQLNHELPKLRIAAAKNDDVPSDDVTSHHDRNVLSSVVTLAENDNDNDNDGEVSAATVDEDESYRTPTSKESKIPAVTTCPPAPKKPKPFASCKRKLLDEFQFFDDTNKEDMDAFFRSTFPKRSCTCT</sequence>
<dbReference type="InterPro" id="IPR040389">
    <property type="entry name" value="SMR"/>
</dbReference>
<reference evidence="4 5" key="1">
    <citation type="submission" date="2024-01" db="EMBL/GenBank/DDBJ databases">
        <title>The genomes of 5 underutilized Papilionoideae crops provide insights into root nodulation and disease resistanc.</title>
        <authorList>
            <person name="Jiang F."/>
        </authorList>
    </citation>
    <scope>NUCLEOTIDE SEQUENCE [LARGE SCALE GENOMIC DNA]</scope>
    <source>
        <strain evidence="4">DUOXIRENSHENG_FW03</strain>
        <tissue evidence="4">Leaves</tissue>
    </source>
</reference>
<evidence type="ECO:0000256" key="1">
    <source>
        <dbReference type="ARBA" id="ARBA00023013"/>
    </source>
</evidence>
<evidence type="ECO:0000256" key="2">
    <source>
        <dbReference type="ARBA" id="ARBA00023306"/>
    </source>
</evidence>
<dbReference type="GO" id="GO:0004860">
    <property type="term" value="F:protein kinase inhibitor activity"/>
    <property type="evidence" value="ECO:0007669"/>
    <property type="project" value="UniProtKB-KW"/>
</dbReference>
<gene>
    <name evidence="4" type="ORF">VNO78_19916</name>
</gene>
<keyword evidence="5" id="KW-1185">Reference proteome</keyword>